<evidence type="ECO:0000256" key="5">
    <source>
        <dbReference type="SAM" id="SignalP"/>
    </source>
</evidence>
<dbReference type="Pfam" id="PF00652">
    <property type="entry name" value="Ricin_B_lectin"/>
    <property type="match status" value="1"/>
</dbReference>
<name>A0A833R8E3_9POAL</name>
<dbReference type="SMART" id="SM00458">
    <property type="entry name" value="RICIN"/>
    <property type="match status" value="1"/>
</dbReference>
<keyword evidence="3 4" id="KW-0326">Glycosidase</keyword>
<feature type="domain" description="Ricin B lectin" evidence="6">
    <location>
        <begin position="397"/>
        <end position="518"/>
    </location>
</feature>
<dbReference type="PANTHER" id="PTHR31263">
    <property type="entry name" value="CELLULASE FAMILY PROTEIN (AFU_ORTHOLOGUE AFUA_5G14560)"/>
    <property type="match status" value="1"/>
</dbReference>
<dbReference type="SUPFAM" id="SSF50370">
    <property type="entry name" value="Ricin B-like lectins"/>
    <property type="match status" value="1"/>
</dbReference>
<evidence type="ECO:0000313" key="8">
    <source>
        <dbReference type="Proteomes" id="UP000623129"/>
    </source>
</evidence>
<reference evidence="7" key="1">
    <citation type="submission" date="2020-01" db="EMBL/GenBank/DDBJ databases">
        <title>Genome sequence of Kobresia littledalei, the first chromosome-level genome in the family Cyperaceae.</title>
        <authorList>
            <person name="Qu G."/>
        </authorList>
    </citation>
    <scope>NUCLEOTIDE SEQUENCE</scope>
    <source>
        <strain evidence="7">C.B.Clarke</strain>
        <tissue evidence="7">Leaf</tissue>
    </source>
</reference>
<gene>
    <name evidence="7" type="ORF">FCM35_KLT21480</name>
</gene>
<evidence type="ECO:0000256" key="4">
    <source>
        <dbReference type="RuleBase" id="RU361153"/>
    </source>
</evidence>
<dbReference type="InterPro" id="IPR001547">
    <property type="entry name" value="Glyco_hydro_5"/>
</dbReference>
<dbReference type="Gene3D" id="2.80.10.50">
    <property type="match status" value="1"/>
</dbReference>
<keyword evidence="2 4" id="KW-0378">Hydrolase</keyword>
<dbReference type="InterPro" id="IPR000772">
    <property type="entry name" value="Ricin_B_lectin"/>
</dbReference>
<dbReference type="InterPro" id="IPR035992">
    <property type="entry name" value="Ricin_B-like_lectins"/>
</dbReference>
<accession>A0A833R8E3</accession>
<dbReference type="SUPFAM" id="SSF51445">
    <property type="entry name" value="(Trans)glycosidases"/>
    <property type="match status" value="1"/>
</dbReference>
<dbReference type="Gene3D" id="3.20.20.80">
    <property type="entry name" value="Glycosidases"/>
    <property type="match status" value="1"/>
</dbReference>
<evidence type="ECO:0000259" key="6">
    <source>
        <dbReference type="SMART" id="SM00458"/>
    </source>
</evidence>
<comment type="similarity">
    <text evidence="1 4">Belongs to the glycosyl hydrolase 5 (cellulase A) family.</text>
</comment>
<feature type="signal peptide" evidence="5">
    <location>
        <begin position="1"/>
        <end position="19"/>
    </location>
</feature>
<dbReference type="GO" id="GO:0000272">
    <property type="term" value="P:polysaccharide catabolic process"/>
    <property type="evidence" value="ECO:0007669"/>
    <property type="project" value="InterPro"/>
</dbReference>
<dbReference type="InterPro" id="IPR017853">
    <property type="entry name" value="GH"/>
</dbReference>
<proteinExistence type="inferred from homology"/>
<evidence type="ECO:0000256" key="2">
    <source>
        <dbReference type="ARBA" id="ARBA00022801"/>
    </source>
</evidence>
<dbReference type="PANTHER" id="PTHR31263:SF66">
    <property type="entry name" value="OS04G0481000 PROTEIN"/>
    <property type="match status" value="1"/>
</dbReference>
<dbReference type="AlphaFoldDB" id="A0A833R8E3"/>
<evidence type="ECO:0000256" key="1">
    <source>
        <dbReference type="ARBA" id="ARBA00005641"/>
    </source>
</evidence>
<dbReference type="GO" id="GO:0004553">
    <property type="term" value="F:hydrolase activity, hydrolyzing O-glycosyl compounds"/>
    <property type="evidence" value="ECO:0007669"/>
    <property type="project" value="InterPro"/>
</dbReference>
<organism evidence="7 8">
    <name type="scientific">Carex littledalei</name>
    <dbReference type="NCBI Taxonomy" id="544730"/>
    <lineage>
        <taxon>Eukaryota</taxon>
        <taxon>Viridiplantae</taxon>
        <taxon>Streptophyta</taxon>
        <taxon>Embryophyta</taxon>
        <taxon>Tracheophyta</taxon>
        <taxon>Spermatophyta</taxon>
        <taxon>Magnoliopsida</taxon>
        <taxon>Liliopsida</taxon>
        <taxon>Poales</taxon>
        <taxon>Cyperaceae</taxon>
        <taxon>Cyperoideae</taxon>
        <taxon>Cariceae</taxon>
        <taxon>Carex</taxon>
        <taxon>Carex subgen. Euthyceras</taxon>
    </lineage>
</organism>
<sequence length="570" mass="63492">MSPLFLPLFLLSLLPHTYSISAPSFPLSTNSRWIVDSTGQRVKLACVNWAAHLEPVAAEGLSKQPVDFVAKKVADLGFNCVRYTWAVQMVTNASVGSITLRESLVQLGLNESVAGVSVNNPKLLDLSLIQVYQEVVAALSRSNLMVILDNQLSKPSWCCSRYDGDGFFGDKYFDTDEWLSGLKIIATMFNSTPNVVGMSLRNELRGPNQNLTLWYRYMQEGAEVVHSANPNLLVILSGLDYDKDLSFLQLKQPTLSFTNKLVYEFHWYGFSDGGDWENGNPNNVCASVVKSTLLRVGFLLEQGWPLFLSEFGFDQSGTHLADNRYLTCFMSITAEWDLDWALWALQGSYYLREGQVACDESYGLLTWDWCKARNPSFVKRISALQSPLQGPGLSNKKPYNLIFHPLTGLCVVMDSSSKPLQLGSCADLRAWNYTSDGKLVVKGTSYCLQSVNVGKNVKIGTDCSKPNSKWELVSNSSMHISSKLDKNGTLLCLDVGSDGTIITNRCKCLSENGTCNPESQWFKIILSNRNLTRGDSNIELPFFGRWLSKLLSLGSWREYYSVEGANGLRI</sequence>
<dbReference type="Pfam" id="PF00150">
    <property type="entry name" value="Cellulase"/>
    <property type="match status" value="1"/>
</dbReference>
<comment type="caution">
    <text evidence="7">The sequence shown here is derived from an EMBL/GenBank/DDBJ whole genome shotgun (WGS) entry which is preliminary data.</text>
</comment>
<dbReference type="OrthoDB" id="442731at2759"/>
<evidence type="ECO:0000313" key="7">
    <source>
        <dbReference type="EMBL" id="KAF3334876.1"/>
    </source>
</evidence>
<dbReference type="PROSITE" id="PS50231">
    <property type="entry name" value="RICIN_B_LECTIN"/>
    <property type="match status" value="1"/>
</dbReference>
<evidence type="ECO:0000256" key="3">
    <source>
        <dbReference type="ARBA" id="ARBA00023295"/>
    </source>
</evidence>
<keyword evidence="5" id="KW-0732">Signal</keyword>
<keyword evidence="8" id="KW-1185">Reference proteome</keyword>
<dbReference type="Proteomes" id="UP000623129">
    <property type="component" value="Unassembled WGS sequence"/>
</dbReference>
<protein>
    <submittedName>
        <fullName evidence="7">Endoglucanase</fullName>
    </submittedName>
</protein>
<feature type="chain" id="PRO_5032728376" evidence="5">
    <location>
        <begin position="20"/>
        <end position="570"/>
    </location>
</feature>
<dbReference type="EMBL" id="SWLB01000009">
    <property type="protein sequence ID" value="KAF3334876.1"/>
    <property type="molecule type" value="Genomic_DNA"/>
</dbReference>